<protein>
    <submittedName>
        <fullName evidence="3">RNA-directed DNA polymerase</fullName>
        <ecNumber evidence="3">2.7.7.49</ecNumber>
    </submittedName>
</protein>
<feature type="domain" description="Reverse transcriptase" evidence="2">
    <location>
        <begin position="109"/>
        <end position="348"/>
    </location>
</feature>
<dbReference type="CDD" id="cd01651">
    <property type="entry name" value="RT_G2_intron"/>
    <property type="match status" value="1"/>
</dbReference>
<dbReference type="SUPFAM" id="SSF56672">
    <property type="entry name" value="DNA/RNA polymerases"/>
    <property type="match status" value="1"/>
</dbReference>
<dbReference type="PROSITE" id="PS50878">
    <property type="entry name" value="RT_POL"/>
    <property type="match status" value="1"/>
</dbReference>
<dbReference type="EC" id="2.7.7.49" evidence="3"/>
<dbReference type="InterPro" id="IPR030931">
    <property type="entry name" value="Group_II_RT_mat"/>
</dbReference>
<dbReference type="InterPro" id="IPR013597">
    <property type="entry name" value="Mat_intron_G2"/>
</dbReference>
<dbReference type="GO" id="GO:0003964">
    <property type="term" value="F:RNA-directed DNA polymerase activity"/>
    <property type="evidence" value="ECO:0007669"/>
    <property type="project" value="UniProtKB-KW"/>
</dbReference>
<reference evidence="3 4" key="1">
    <citation type="submission" date="2020-08" db="EMBL/GenBank/DDBJ databases">
        <title>Sequencing the genomes of 1000 actinobacteria strains.</title>
        <authorList>
            <person name="Klenk H.-P."/>
        </authorList>
    </citation>
    <scope>NUCLEOTIDE SEQUENCE [LARGE SCALE GENOMIC DNA]</scope>
    <source>
        <strain evidence="3 4">DSM 105369</strain>
    </source>
</reference>
<comment type="caution">
    <text evidence="3">The sequence shown here is derived from an EMBL/GenBank/DDBJ whole genome shotgun (WGS) entry which is preliminary data.</text>
</comment>
<dbReference type="PANTHER" id="PTHR34047">
    <property type="entry name" value="NUCLEAR INTRON MATURASE 1, MITOCHONDRIAL-RELATED"/>
    <property type="match status" value="1"/>
</dbReference>
<dbReference type="Pfam" id="PF13655">
    <property type="entry name" value="RVT_N"/>
    <property type="match status" value="1"/>
</dbReference>
<evidence type="ECO:0000259" key="2">
    <source>
        <dbReference type="PROSITE" id="PS50878"/>
    </source>
</evidence>
<proteinExistence type="predicted"/>
<sequence>MIVTSAPAGTLDTAAIAAVNGPRDFLQEWDQIDWDHAETEVRRLWQRIFTASKAGEHRKVRSLQRLMLRSRTNALVATRRVTQINQGRRTAGIDGRVVLMDQHRVQLARWVQHRGHKPPALPVRRVYIPKTNGKQRPLGIPVIADRVAQAVTLNALEPEWEARFETRSYGFRPGRGCHDAIEAIYTVCKGKSPARAWVLDADLTAAFDRIDHDRLLDHLHGFPAKQQVARWLRAGVIDKGRYAPTAEGTPQGGVISPLLMNIALHRMETAAGARYKPWRSTRGWSAPGTPVLIRYADDFVALCHTRQQAEQVKERLAEWLTPRGLSFNEDKTRIVHLSEGFDFLGFNVRHYPDPGKLLIKPSKAAIKRFRARLRTEVRGLHGANAAAVVSRLNPILRGWSEYYRTVVSKKVFASIDSTLWWLLFKWGRRQHNTKTGQWIVDRYFGRFHPRRQDRWIFGDRATGAYLRKLSWTPIRRHRMVKADASPDDPALADYWQRRRSRHRPPDTPAPQPHYLRRP</sequence>
<keyword evidence="4" id="KW-1185">Reference proteome</keyword>
<evidence type="ECO:0000313" key="3">
    <source>
        <dbReference type="EMBL" id="MBB2891037.1"/>
    </source>
</evidence>
<dbReference type="InterPro" id="IPR043502">
    <property type="entry name" value="DNA/RNA_pol_sf"/>
</dbReference>
<evidence type="ECO:0000256" key="1">
    <source>
        <dbReference type="SAM" id="MobiDB-lite"/>
    </source>
</evidence>
<dbReference type="EMBL" id="JACHVQ010000001">
    <property type="protein sequence ID" value="MBB2891037.1"/>
    <property type="molecule type" value="Genomic_DNA"/>
</dbReference>
<dbReference type="Proteomes" id="UP000559182">
    <property type="component" value="Unassembled WGS sequence"/>
</dbReference>
<feature type="region of interest" description="Disordered" evidence="1">
    <location>
        <begin position="494"/>
        <end position="518"/>
    </location>
</feature>
<dbReference type="Pfam" id="PF00078">
    <property type="entry name" value="RVT_1"/>
    <property type="match status" value="1"/>
</dbReference>
<dbReference type="RefSeq" id="WP_183319354.1">
    <property type="nucleotide sequence ID" value="NZ_JACHVQ010000001.1"/>
</dbReference>
<dbReference type="InterPro" id="IPR025960">
    <property type="entry name" value="RVT_N"/>
</dbReference>
<dbReference type="PANTHER" id="PTHR34047:SF10">
    <property type="entry name" value="GROUP II INTRON-ASSOCIATED OPEN READING FRAME"/>
    <property type="match status" value="1"/>
</dbReference>
<keyword evidence="3" id="KW-0548">Nucleotidyltransferase</keyword>
<dbReference type="Pfam" id="PF08388">
    <property type="entry name" value="GIIM"/>
    <property type="match status" value="1"/>
</dbReference>
<organism evidence="3 4">
    <name type="scientific">Flexivirga oryzae</name>
    <dbReference type="NCBI Taxonomy" id="1794944"/>
    <lineage>
        <taxon>Bacteria</taxon>
        <taxon>Bacillati</taxon>
        <taxon>Actinomycetota</taxon>
        <taxon>Actinomycetes</taxon>
        <taxon>Micrococcales</taxon>
        <taxon>Dermacoccaceae</taxon>
        <taxon>Flexivirga</taxon>
    </lineage>
</organism>
<keyword evidence="3" id="KW-0808">Transferase</keyword>
<dbReference type="AlphaFoldDB" id="A0A839N0Z2"/>
<evidence type="ECO:0000313" key="4">
    <source>
        <dbReference type="Proteomes" id="UP000559182"/>
    </source>
</evidence>
<accession>A0A839N0Z2</accession>
<name>A0A839N0Z2_9MICO</name>
<gene>
    <name evidence="3" type="ORF">FHU39_001021</name>
</gene>
<dbReference type="NCBIfam" id="TIGR04416">
    <property type="entry name" value="group_II_RT_mat"/>
    <property type="match status" value="1"/>
</dbReference>
<dbReference type="InterPro" id="IPR000477">
    <property type="entry name" value="RT_dom"/>
</dbReference>
<keyword evidence="3" id="KW-0695">RNA-directed DNA polymerase</keyword>
<dbReference type="InterPro" id="IPR051083">
    <property type="entry name" value="GrpII_Intron_Splice-Mob/Def"/>
</dbReference>